<evidence type="ECO:0000313" key="7">
    <source>
        <dbReference type="Proteomes" id="UP000253805"/>
    </source>
</evidence>
<dbReference type="RefSeq" id="WP_114549422.1">
    <property type="nucleotide sequence ID" value="NZ_PPUT01000024.1"/>
</dbReference>
<protein>
    <submittedName>
        <fullName evidence="6">Peptidase C45</fullName>
    </submittedName>
</protein>
<dbReference type="InterPro" id="IPR047794">
    <property type="entry name" value="C45_proenzyme-like"/>
</dbReference>
<dbReference type="GO" id="GO:0016042">
    <property type="term" value="P:lipid catabolic process"/>
    <property type="evidence" value="ECO:0007669"/>
    <property type="project" value="UniProtKB-KW"/>
</dbReference>
<dbReference type="PANTHER" id="PTHR35190:SF2">
    <property type="entry name" value="PROTEIN DCD1B"/>
    <property type="match status" value="1"/>
</dbReference>
<dbReference type="AlphaFoldDB" id="A0A369NW98"/>
<keyword evidence="4" id="KW-0443">Lipid metabolism</keyword>
<proteinExistence type="predicted"/>
<dbReference type="InterPro" id="IPR007000">
    <property type="entry name" value="PLipase_B-like"/>
</dbReference>
<gene>
    <name evidence="6" type="ORF">C1850_08915</name>
</gene>
<evidence type="ECO:0000256" key="3">
    <source>
        <dbReference type="ARBA" id="ARBA00022963"/>
    </source>
</evidence>
<evidence type="ECO:0000256" key="2">
    <source>
        <dbReference type="ARBA" id="ARBA00022801"/>
    </source>
</evidence>
<evidence type="ECO:0000256" key="4">
    <source>
        <dbReference type="ARBA" id="ARBA00023098"/>
    </source>
</evidence>
<evidence type="ECO:0000313" key="6">
    <source>
        <dbReference type="EMBL" id="RDC42834.1"/>
    </source>
</evidence>
<dbReference type="NCBIfam" id="NF040521">
    <property type="entry name" value="C45_proenzyme"/>
    <property type="match status" value="1"/>
</dbReference>
<keyword evidence="5" id="KW-0325">Glycoprotein</keyword>
<evidence type="ECO:0000256" key="5">
    <source>
        <dbReference type="ARBA" id="ARBA00023180"/>
    </source>
</evidence>
<organism evidence="6 7">
    <name type="scientific">Adlercreutzia equolifaciens subsp. celatus</name>
    <dbReference type="NCBI Taxonomy" id="394340"/>
    <lineage>
        <taxon>Bacteria</taxon>
        <taxon>Bacillati</taxon>
        <taxon>Actinomycetota</taxon>
        <taxon>Coriobacteriia</taxon>
        <taxon>Eggerthellales</taxon>
        <taxon>Eggerthellaceae</taxon>
        <taxon>Adlercreutzia</taxon>
    </lineage>
</organism>
<keyword evidence="1" id="KW-0732">Signal</keyword>
<dbReference type="PANTHER" id="PTHR35190">
    <property type="entry name" value="PROTEIN DCD1B"/>
    <property type="match status" value="1"/>
</dbReference>
<dbReference type="Pfam" id="PF04916">
    <property type="entry name" value="Phospholip_B"/>
    <property type="match status" value="1"/>
</dbReference>
<dbReference type="InterPro" id="IPR047803">
    <property type="entry name" value="DCD1A/B-like"/>
</dbReference>
<keyword evidence="3" id="KW-0442">Lipid degradation</keyword>
<evidence type="ECO:0000256" key="1">
    <source>
        <dbReference type="ARBA" id="ARBA00022729"/>
    </source>
</evidence>
<dbReference type="Gene3D" id="3.60.60.30">
    <property type="match status" value="1"/>
</dbReference>
<dbReference type="EMBL" id="PPUT01000024">
    <property type="protein sequence ID" value="RDC42834.1"/>
    <property type="molecule type" value="Genomic_DNA"/>
</dbReference>
<sequence length="452" mass="52017">MVTQEQQSIIDHAQLQKINGWQHIKVKGTPYECGFQEGYLLADEYQDALRVYKFMTLETFGMTYEWFAEQALKLHRDKIPTRWLEELRGMAEGLTAAGIPTTTDDMIAWNDWMEITGYWWPQNAGKVMSRPLMKTHRKEHCSAIVATGSATVDGRPYLGHESFDEFWSGQYFNVCKRVEPDDGYAFIMQASAPCMLSSMTDFYVTAAGLNITETTLAGFDRYDDAGMPEWVRIRDAVQYAATIDEFVERLNKGNNGGYANAWLIADHNTGEIARFEQGLEFTSLERTFDGAYFGCNAVFDPRIRNLECKDNGFNDPRQQTGARRQRWMELIDQYYGKIDLEVVKKMLADTYDVYLGYNCPSSRDICAHYDVDPQYYADDPDAVWNIPFYPAGSCDAKAAGPDDVKHLKMWGRYGRADGVEFVAKDFMDQHPLWKWMDGYLEDRPTQPWTLFD</sequence>
<name>A0A369NW98_9ACTN</name>
<reference evidence="6 7" key="1">
    <citation type="journal article" date="2018" name="Elife">
        <title>Discovery and characterization of a prevalent human gut bacterial enzyme sufficient for the inactivation of a family of plant toxins.</title>
        <authorList>
            <person name="Koppel N."/>
            <person name="Bisanz J.E."/>
            <person name="Pandelia M.E."/>
            <person name="Turnbaugh P.J."/>
            <person name="Balskus E.P."/>
        </authorList>
    </citation>
    <scope>NUCLEOTIDE SEQUENCE [LARGE SCALE GENOMIC DNA]</scope>
    <source>
        <strain evidence="6 7">OB21 GAM 11</strain>
    </source>
</reference>
<comment type="caution">
    <text evidence="6">The sequence shown here is derived from an EMBL/GenBank/DDBJ whole genome shotgun (WGS) entry which is preliminary data.</text>
</comment>
<accession>A0A369NW98</accession>
<dbReference type="GO" id="GO:0004620">
    <property type="term" value="F:phospholipase activity"/>
    <property type="evidence" value="ECO:0007669"/>
    <property type="project" value="InterPro"/>
</dbReference>
<keyword evidence="2" id="KW-0378">Hydrolase</keyword>
<dbReference type="Proteomes" id="UP000253805">
    <property type="component" value="Unassembled WGS sequence"/>
</dbReference>